<gene>
    <name evidence="2" type="ORF">GMARGA_LOCUS18850</name>
</gene>
<accession>A0ABN7VI16</accession>
<feature type="region of interest" description="Disordered" evidence="1">
    <location>
        <begin position="1"/>
        <end position="52"/>
    </location>
</feature>
<name>A0ABN7VI16_GIGMA</name>
<protein>
    <submittedName>
        <fullName evidence="2">21841_t:CDS:1</fullName>
    </submittedName>
</protein>
<reference evidence="2 3" key="1">
    <citation type="submission" date="2021-06" db="EMBL/GenBank/DDBJ databases">
        <authorList>
            <person name="Kallberg Y."/>
            <person name="Tangrot J."/>
            <person name="Rosling A."/>
        </authorList>
    </citation>
    <scope>NUCLEOTIDE SEQUENCE [LARGE SCALE GENOMIC DNA]</scope>
    <source>
        <strain evidence="2 3">120-4 pot B 10/14</strain>
    </source>
</reference>
<organism evidence="2 3">
    <name type="scientific">Gigaspora margarita</name>
    <dbReference type="NCBI Taxonomy" id="4874"/>
    <lineage>
        <taxon>Eukaryota</taxon>
        <taxon>Fungi</taxon>
        <taxon>Fungi incertae sedis</taxon>
        <taxon>Mucoromycota</taxon>
        <taxon>Glomeromycotina</taxon>
        <taxon>Glomeromycetes</taxon>
        <taxon>Diversisporales</taxon>
        <taxon>Gigasporaceae</taxon>
        <taxon>Gigaspora</taxon>
    </lineage>
</organism>
<feature type="compositionally biased region" description="Basic and acidic residues" evidence="1">
    <location>
        <begin position="9"/>
        <end position="35"/>
    </location>
</feature>
<feature type="compositionally biased region" description="Polar residues" evidence="1">
    <location>
        <begin position="36"/>
        <end position="50"/>
    </location>
</feature>
<evidence type="ECO:0000313" key="3">
    <source>
        <dbReference type="Proteomes" id="UP000789901"/>
    </source>
</evidence>
<keyword evidence="3" id="KW-1185">Reference proteome</keyword>
<feature type="non-terminal residue" evidence="2">
    <location>
        <position position="1"/>
    </location>
</feature>
<evidence type="ECO:0000256" key="1">
    <source>
        <dbReference type="SAM" id="MobiDB-lite"/>
    </source>
</evidence>
<comment type="caution">
    <text evidence="2">The sequence shown here is derived from an EMBL/GenBank/DDBJ whole genome shotgun (WGS) entry which is preliminary data.</text>
</comment>
<dbReference type="Proteomes" id="UP000789901">
    <property type="component" value="Unassembled WGS sequence"/>
</dbReference>
<sequence length="67" mass="7629">SCSYNDTSAVKDKKKDFDLAHTKDTFSKTKDHDGNHQQNLNRDTCPNSTKLVPKNKVHNNCVLIKNK</sequence>
<evidence type="ECO:0000313" key="2">
    <source>
        <dbReference type="EMBL" id="CAG8773926.1"/>
    </source>
</evidence>
<dbReference type="EMBL" id="CAJVQB010015328">
    <property type="protein sequence ID" value="CAG8773926.1"/>
    <property type="molecule type" value="Genomic_DNA"/>
</dbReference>
<proteinExistence type="predicted"/>